<feature type="signal peptide" evidence="16">
    <location>
        <begin position="1"/>
        <end position="24"/>
    </location>
</feature>
<dbReference type="Pfam" id="PF07714">
    <property type="entry name" value="PK_Tyr_Ser-Thr"/>
    <property type="match status" value="1"/>
</dbReference>
<feature type="domain" description="Gnk2-homologous" evidence="18">
    <location>
        <begin position="135"/>
        <end position="240"/>
    </location>
</feature>
<dbReference type="PROSITE" id="PS00108">
    <property type="entry name" value="PROTEIN_KINASE_ST"/>
    <property type="match status" value="1"/>
</dbReference>
<proteinExistence type="predicted"/>
<evidence type="ECO:0000256" key="12">
    <source>
        <dbReference type="ARBA" id="ARBA00023157"/>
    </source>
</evidence>
<evidence type="ECO:0000256" key="13">
    <source>
        <dbReference type="ARBA" id="ARBA00023180"/>
    </source>
</evidence>
<evidence type="ECO:0000256" key="1">
    <source>
        <dbReference type="ARBA" id="ARBA00004167"/>
    </source>
</evidence>
<reference evidence="19 20" key="1">
    <citation type="submission" date="2017-09" db="EMBL/GenBank/DDBJ databases">
        <title>WGS assembly of Aquilegia coerulea Goldsmith.</title>
        <authorList>
            <person name="Hodges S."/>
            <person name="Kramer E."/>
            <person name="Nordborg M."/>
            <person name="Tomkins J."/>
            <person name="Borevitz J."/>
            <person name="Derieg N."/>
            <person name="Yan J."/>
            <person name="Mihaltcheva S."/>
            <person name="Hayes R.D."/>
            <person name="Rokhsar D."/>
        </authorList>
    </citation>
    <scope>NUCLEOTIDE SEQUENCE [LARGE SCALE GENOMIC DNA]</scope>
    <source>
        <strain evidence="20">cv. Goldsmith</strain>
    </source>
</reference>
<keyword evidence="11 15" id="KW-0472">Membrane</keyword>
<dbReference type="FunFam" id="1.10.510.10:FF:000060">
    <property type="entry name" value="G-type lectin S-receptor-like serine/threonine-protein kinase"/>
    <property type="match status" value="1"/>
</dbReference>
<feature type="non-terminal residue" evidence="19">
    <location>
        <position position="1"/>
    </location>
</feature>
<dbReference type="EMBL" id="KZ305022">
    <property type="protein sequence ID" value="PIA58499.1"/>
    <property type="molecule type" value="Genomic_DNA"/>
</dbReference>
<evidence type="ECO:0000256" key="3">
    <source>
        <dbReference type="ARBA" id="ARBA00022679"/>
    </source>
</evidence>
<name>A0A2G5ERZ4_AQUCA</name>
<dbReference type="PROSITE" id="PS50011">
    <property type="entry name" value="PROTEIN_KINASE_DOM"/>
    <property type="match status" value="1"/>
</dbReference>
<feature type="domain" description="Gnk2-homologous" evidence="18">
    <location>
        <begin position="26"/>
        <end position="128"/>
    </location>
</feature>
<evidence type="ECO:0000256" key="2">
    <source>
        <dbReference type="ARBA" id="ARBA00022527"/>
    </source>
</evidence>
<evidence type="ECO:0000256" key="14">
    <source>
        <dbReference type="PROSITE-ProRule" id="PRU10141"/>
    </source>
</evidence>
<dbReference type="AlphaFoldDB" id="A0A2G5ERZ4"/>
<gene>
    <name evidence="19" type="ORF">AQUCO_00500441v1</name>
</gene>
<comment type="subcellular location">
    <subcellularLocation>
        <location evidence="1">Membrane</location>
        <topology evidence="1">Single-pass membrane protein</topology>
    </subcellularLocation>
</comment>
<dbReference type="InterPro" id="IPR017441">
    <property type="entry name" value="Protein_kinase_ATP_BS"/>
</dbReference>
<keyword evidence="13" id="KW-0325">Glycoprotein</keyword>
<dbReference type="CDD" id="cd23509">
    <property type="entry name" value="Gnk2-like"/>
    <property type="match status" value="2"/>
</dbReference>
<dbReference type="PROSITE" id="PS00107">
    <property type="entry name" value="PROTEIN_KINASE_ATP"/>
    <property type="match status" value="1"/>
</dbReference>
<dbReference type="OrthoDB" id="4062651at2759"/>
<dbReference type="InterPro" id="IPR001245">
    <property type="entry name" value="Ser-Thr/Tyr_kinase_cat_dom"/>
</dbReference>
<evidence type="ECO:0000256" key="15">
    <source>
        <dbReference type="SAM" id="Phobius"/>
    </source>
</evidence>
<dbReference type="InParanoid" id="A0A2G5ERZ4"/>
<keyword evidence="10 15" id="KW-1133">Transmembrane helix</keyword>
<evidence type="ECO:0000256" key="9">
    <source>
        <dbReference type="ARBA" id="ARBA00022840"/>
    </source>
</evidence>
<dbReference type="SMART" id="SM00220">
    <property type="entry name" value="S_TKc"/>
    <property type="match status" value="1"/>
</dbReference>
<protein>
    <recommendedName>
        <fullName evidence="21">Cysteine-rich receptor-like protein kinase 10</fullName>
    </recommendedName>
</protein>
<dbReference type="InterPro" id="IPR038408">
    <property type="entry name" value="GNK2_sf"/>
</dbReference>
<accession>A0A2G5ERZ4</accession>
<feature type="transmembrane region" description="Helical" evidence="15">
    <location>
        <begin position="272"/>
        <end position="293"/>
    </location>
</feature>
<dbReference type="Gene3D" id="1.10.510.10">
    <property type="entry name" value="Transferase(Phosphotransferase) domain 1"/>
    <property type="match status" value="1"/>
</dbReference>
<evidence type="ECO:0008006" key="21">
    <source>
        <dbReference type="Google" id="ProtNLM"/>
    </source>
</evidence>
<sequence>LSSSTIYAIILLPSLFFLHTPAQAQDPIVQQCSNSAYYTSNTPFETNLNLLLPSLASNGSRDGFFNTSIGIAPDTVYGLVSCRGDISMENCQICLNTSTVQVLQTCPKRKEAVLWYNHCILHYSSNRFFSQVDINARDIADLAKVSEAAANDFNQQLSNLMNNLSHTAASRPSKFYSGTTDYKPFSELQILVQCTRDLSATDCLSCLQSMIRFIPDCCARSVGAQICSTTCNLVFHVYPFLESPPLYDASGVETSPAQSNIGTGKRKSSIKVVVIVVPTIGSLLVLLAIFAYLRRNKRKRNPNTSCEDDLKTEETLQYDLNTIRTATNDFSDANKLGEGGFGAVYKGEFLDGTEIAVKRLSKNSGQGSQEFKNEVVLLHKLQHRNLVRLLGFCLEGEEKLLIYEYLSNKSLDKYLFDPTKKARLNWERRCKIISGIARGLLYLHEDSRLRIIHRDLKAGNILLDDEMNAKIADFGMAKLFGGDQSQGNTRRIAGTLGYMAPEYAIHGVFSVKSDVFSFGVLLLEIVSGKKSNDFYLSGPSRNLLNYAWKLWREEGALEFIDPILIDDSFSANEAMRCIQMGLLCVQNNFEDRPTMSSVVLMLNSSLPLKSPLAPAFSSITQTGATDASRSSVSNNSANSSLLDSVNGITIPR</sequence>
<evidence type="ECO:0000256" key="5">
    <source>
        <dbReference type="ARBA" id="ARBA00022729"/>
    </source>
</evidence>
<keyword evidence="9 14" id="KW-0067">ATP-binding</keyword>
<feature type="chain" id="PRO_5013848489" description="Cysteine-rich receptor-like protein kinase 10" evidence="16">
    <location>
        <begin position="25"/>
        <end position="652"/>
    </location>
</feature>
<dbReference type="FunFam" id="3.30.430.20:FF:000003">
    <property type="entry name" value="Cysteine-rich RLK (RECEPTOR-like protein kinase) 10"/>
    <property type="match status" value="1"/>
</dbReference>
<keyword evidence="3" id="KW-0808">Transferase</keyword>
<dbReference type="PROSITE" id="PS51473">
    <property type="entry name" value="GNK2"/>
    <property type="match status" value="2"/>
</dbReference>
<keyword evidence="12" id="KW-1015">Disulfide bond</keyword>
<evidence type="ECO:0000256" key="4">
    <source>
        <dbReference type="ARBA" id="ARBA00022692"/>
    </source>
</evidence>
<dbReference type="GO" id="GO:0005886">
    <property type="term" value="C:plasma membrane"/>
    <property type="evidence" value="ECO:0007669"/>
    <property type="project" value="TreeGrafter"/>
</dbReference>
<dbReference type="GO" id="GO:0005524">
    <property type="term" value="F:ATP binding"/>
    <property type="evidence" value="ECO:0007669"/>
    <property type="project" value="UniProtKB-UniRule"/>
</dbReference>
<evidence type="ECO:0000259" key="18">
    <source>
        <dbReference type="PROSITE" id="PS51473"/>
    </source>
</evidence>
<feature type="domain" description="Protein kinase" evidence="17">
    <location>
        <begin position="330"/>
        <end position="606"/>
    </location>
</feature>
<organism evidence="19 20">
    <name type="scientific">Aquilegia coerulea</name>
    <name type="common">Rocky mountain columbine</name>
    <dbReference type="NCBI Taxonomy" id="218851"/>
    <lineage>
        <taxon>Eukaryota</taxon>
        <taxon>Viridiplantae</taxon>
        <taxon>Streptophyta</taxon>
        <taxon>Embryophyta</taxon>
        <taxon>Tracheophyta</taxon>
        <taxon>Spermatophyta</taxon>
        <taxon>Magnoliopsida</taxon>
        <taxon>Ranunculales</taxon>
        <taxon>Ranunculaceae</taxon>
        <taxon>Thalictroideae</taxon>
        <taxon>Aquilegia</taxon>
    </lineage>
</organism>
<keyword evidence="6" id="KW-0677">Repeat</keyword>
<evidence type="ECO:0000256" key="8">
    <source>
        <dbReference type="ARBA" id="ARBA00022777"/>
    </source>
</evidence>
<dbReference type="Pfam" id="PF01657">
    <property type="entry name" value="Stress-antifung"/>
    <property type="match status" value="2"/>
</dbReference>
<dbReference type="Gene3D" id="3.30.430.20">
    <property type="entry name" value="Gnk2 domain, C-X8-C-X2-C motif"/>
    <property type="match status" value="2"/>
</dbReference>
<dbReference type="Gene3D" id="3.30.200.20">
    <property type="entry name" value="Phosphorylase Kinase, domain 1"/>
    <property type="match status" value="1"/>
</dbReference>
<evidence type="ECO:0000256" key="7">
    <source>
        <dbReference type="ARBA" id="ARBA00022741"/>
    </source>
</evidence>
<dbReference type="InterPro" id="IPR011009">
    <property type="entry name" value="Kinase-like_dom_sf"/>
</dbReference>
<dbReference type="FunFam" id="3.30.200.20:FF:000142">
    <property type="entry name" value="Cysteine-rich receptor-like protein kinase 10"/>
    <property type="match status" value="1"/>
</dbReference>
<keyword evidence="5 16" id="KW-0732">Signal</keyword>
<feature type="binding site" evidence="14">
    <location>
        <position position="358"/>
    </location>
    <ligand>
        <name>ATP</name>
        <dbReference type="ChEBI" id="CHEBI:30616"/>
    </ligand>
</feature>
<dbReference type="PANTHER" id="PTHR27002">
    <property type="entry name" value="RECEPTOR-LIKE SERINE/THREONINE-PROTEIN KINASE SD1-8"/>
    <property type="match status" value="1"/>
</dbReference>
<evidence type="ECO:0000259" key="17">
    <source>
        <dbReference type="PROSITE" id="PS50011"/>
    </source>
</evidence>
<keyword evidence="7 14" id="KW-0547">Nucleotide-binding</keyword>
<evidence type="ECO:0000256" key="11">
    <source>
        <dbReference type="ARBA" id="ARBA00023136"/>
    </source>
</evidence>
<dbReference type="PANTHER" id="PTHR27002:SF1050">
    <property type="entry name" value="CYSTEINE-RICH RECEPTOR-LIKE PROTEIN KINASE 5"/>
    <property type="match status" value="1"/>
</dbReference>
<evidence type="ECO:0000313" key="19">
    <source>
        <dbReference type="EMBL" id="PIA58499.1"/>
    </source>
</evidence>
<evidence type="ECO:0000256" key="10">
    <source>
        <dbReference type="ARBA" id="ARBA00022989"/>
    </source>
</evidence>
<keyword evidence="2" id="KW-0723">Serine/threonine-protein kinase</keyword>
<evidence type="ECO:0000313" key="20">
    <source>
        <dbReference type="Proteomes" id="UP000230069"/>
    </source>
</evidence>
<dbReference type="Proteomes" id="UP000230069">
    <property type="component" value="Unassembled WGS sequence"/>
</dbReference>
<dbReference type="STRING" id="218851.A0A2G5ERZ4"/>
<dbReference type="CDD" id="cd14066">
    <property type="entry name" value="STKc_IRAK"/>
    <property type="match status" value="1"/>
</dbReference>
<dbReference type="InterPro" id="IPR002902">
    <property type="entry name" value="GNK2"/>
</dbReference>
<evidence type="ECO:0000256" key="6">
    <source>
        <dbReference type="ARBA" id="ARBA00022737"/>
    </source>
</evidence>
<keyword evidence="20" id="KW-1185">Reference proteome</keyword>
<dbReference type="InterPro" id="IPR008271">
    <property type="entry name" value="Ser/Thr_kinase_AS"/>
</dbReference>
<dbReference type="GO" id="GO:0004674">
    <property type="term" value="F:protein serine/threonine kinase activity"/>
    <property type="evidence" value="ECO:0007669"/>
    <property type="project" value="UniProtKB-KW"/>
</dbReference>
<keyword evidence="4 15" id="KW-0812">Transmembrane</keyword>
<keyword evidence="8" id="KW-0418">Kinase</keyword>
<evidence type="ECO:0000256" key="16">
    <source>
        <dbReference type="SAM" id="SignalP"/>
    </source>
</evidence>
<dbReference type="SUPFAM" id="SSF56112">
    <property type="entry name" value="Protein kinase-like (PK-like)"/>
    <property type="match status" value="1"/>
</dbReference>
<dbReference type="InterPro" id="IPR000719">
    <property type="entry name" value="Prot_kinase_dom"/>
</dbReference>